<proteinExistence type="predicted"/>
<sequence>MLQSTPQLPNFRGKSAKILPLIALMFGTFSGQKNLKILANNVFRFIQPTLS</sequence>
<dbReference type="EMBL" id="ANKQ01000002">
    <property type="protein sequence ID" value="ELP54093.1"/>
    <property type="molecule type" value="Genomic_DNA"/>
</dbReference>
<dbReference type="AlphaFoldDB" id="L7E653"/>
<evidence type="ECO:0000313" key="1">
    <source>
        <dbReference type="EMBL" id="ELP54093.1"/>
    </source>
</evidence>
<gene>
    <name evidence="1" type="ORF">O53_2907</name>
</gene>
<name>L7E653_MICAE</name>
<accession>L7E653</accession>
<dbReference type="PATRIC" id="fig|1134457.3.peg.3678"/>
<organism evidence="1 2">
    <name type="scientific">Microcystis aeruginosa TAIHU98</name>
    <dbReference type="NCBI Taxonomy" id="1134457"/>
    <lineage>
        <taxon>Bacteria</taxon>
        <taxon>Bacillati</taxon>
        <taxon>Cyanobacteriota</taxon>
        <taxon>Cyanophyceae</taxon>
        <taxon>Oscillatoriophycideae</taxon>
        <taxon>Chroococcales</taxon>
        <taxon>Microcystaceae</taxon>
        <taxon>Microcystis</taxon>
    </lineage>
</organism>
<comment type="caution">
    <text evidence="1">The sequence shown here is derived from an EMBL/GenBank/DDBJ whole genome shotgun (WGS) entry which is preliminary data.</text>
</comment>
<protein>
    <recommendedName>
        <fullName evidence="3">Transposase</fullName>
    </recommendedName>
</protein>
<evidence type="ECO:0008006" key="3">
    <source>
        <dbReference type="Google" id="ProtNLM"/>
    </source>
</evidence>
<reference evidence="1 2" key="1">
    <citation type="journal article" date="2013" name="Genome Announc.">
        <title>Whole-Genome Sequence of Microcystis aeruginosa TAIHU98, a Nontoxic Bloom-Forming Strain Isolated from Taihu Lake, China.</title>
        <authorList>
            <person name="Yang C."/>
            <person name="Zhang W."/>
            <person name="Ren M."/>
            <person name="Song L."/>
            <person name="Li T."/>
            <person name="Zhao J."/>
        </authorList>
    </citation>
    <scope>NUCLEOTIDE SEQUENCE [LARGE SCALE GENOMIC DNA]</scope>
    <source>
        <strain evidence="1 2">TAIHU98</strain>
    </source>
</reference>
<evidence type="ECO:0000313" key="2">
    <source>
        <dbReference type="Proteomes" id="UP000010932"/>
    </source>
</evidence>
<dbReference type="Proteomes" id="UP000010932">
    <property type="component" value="Unassembled WGS sequence"/>
</dbReference>